<protein>
    <submittedName>
        <fullName evidence="1">Uncharacterized protein</fullName>
    </submittedName>
</protein>
<gene>
    <name evidence="1" type="ORF">LCGC14_2243720</name>
</gene>
<dbReference type="AlphaFoldDB" id="A0A0F9D4U5"/>
<organism evidence="1">
    <name type="scientific">marine sediment metagenome</name>
    <dbReference type="NCBI Taxonomy" id="412755"/>
    <lineage>
        <taxon>unclassified sequences</taxon>
        <taxon>metagenomes</taxon>
        <taxon>ecological metagenomes</taxon>
    </lineage>
</organism>
<reference evidence="1" key="1">
    <citation type="journal article" date="2015" name="Nature">
        <title>Complex archaea that bridge the gap between prokaryotes and eukaryotes.</title>
        <authorList>
            <person name="Spang A."/>
            <person name="Saw J.H."/>
            <person name="Jorgensen S.L."/>
            <person name="Zaremba-Niedzwiedzka K."/>
            <person name="Martijn J."/>
            <person name="Lind A.E."/>
            <person name="van Eijk R."/>
            <person name="Schleper C."/>
            <person name="Guy L."/>
            <person name="Ettema T.J."/>
        </authorList>
    </citation>
    <scope>NUCLEOTIDE SEQUENCE</scope>
</reference>
<proteinExistence type="predicted"/>
<name>A0A0F9D4U5_9ZZZZ</name>
<dbReference type="EMBL" id="LAZR01030435">
    <property type="protein sequence ID" value="KKL56609.1"/>
    <property type="molecule type" value="Genomic_DNA"/>
</dbReference>
<accession>A0A0F9D4U5</accession>
<comment type="caution">
    <text evidence="1">The sequence shown here is derived from an EMBL/GenBank/DDBJ whole genome shotgun (WGS) entry which is preliminary data.</text>
</comment>
<evidence type="ECO:0000313" key="1">
    <source>
        <dbReference type="EMBL" id="KKL56609.1"/>
    </source>
</evidence>
<sequence>MTQDHNFDIAREHLIRWKERTVRIISEEIKEGDVRKLHPLIASCIDIQLNIELGNLI</sequence>